<reference evidence="1" key="1">
    <citation type="submission" date="2012-09" db="EMBL/GenBank/DDBJ databases">
        <authorList>
            <person name="Martin A.A."/>
        </authorList>
    </citation>
    <scope>NUCLEOTIDE SEQUENCE</scope>
</reference>
<evidence type="ECO:0000313" key="1">
    <source>
        <dbReference type="Proteomes" id="UP000035642"/>
    </source>
</evidence>
<dbReference type="Proteomes" id="UP000035642">
    <property type="component" value="Unassembled WGS sequence"/>
</dbReference>
<dbReference type="WBParaSite" id="ACAC_0000749401-mRNA-1">
    <property type="protein sequence ID" value="ACAC_0000749401-mRNA-1"/>
    <property type="gene ID" value="ACAC_0000749401"/>
</dbReference>
<name>A0A0K0DAX1_ANGCA</name>
<reference evidence="2" key="2">
    <citation type="submission" date="2017-02" db="UniProtKB">
        <authorList>
            <consortium name="WormBaseParasite"/>
        </authorList>
    </citation>
    <scope>IDENTIFICATION</scope>
</reference>
<protein>
    <submittedName>
        <fullName evidence="2">Tubulin-specific chaperone A</fullName>
    </submittedName>
</protein>
<evidence type="ECO:0000313" key="2">
    <source>
        <dbReference type="WBParaSite" id="ACAC_0000749401-mRNA-1"/>
    </source>
</evidence>
<sequence>MSNTLPFRLGALTKAINRLKSSLNKHDQEVNIPVDIPSNEAQRTEYLAARKDAVKQATSAITKDRDSLETALDNYTKAANNFDLQTSIPDELKEGTQLNVNKTLEHIDKAEDYLSKLLEMRNELDSI</sequence>
<keyword evidence="1" id="KW-1185">Reference proteome</keyword>
<dbReference type="AlphaFoldDB" id="A0A0K0DAX1"/>
<organism evidence="1 2">
    <name type="scientific">Angiostrongylus cantonensis</name>
    <name type="common">Rat lungworm</name>
    <dbReference type="NCBI Taxonomy" id="6313"/>
    <lineage>
        <taxon>Eukaryota</taxon>
        <taxon>Metazoa</taxon>
        <taxon>Ecdysozoa</taxon>
        <taxon>Nematoda</taxon>
        <taxon>Chromadorea</taxon>
        <taxon>Rhabditida</taxon>
        <taxon>Rhabditina</taxon>
        <taxon>Rhabditomorpha</taxon>
        <taxon>Strongyloidea</taxon>
        <taxon>Metastrongylidae</taxon>
        <taxon>Angiostrongylus</taxon>
    </lineage>
</organism>
<proteinExistence type="predicted"/>
<accession>A0A0K0DAX1</accession>